<feature type="domain" description="F-box" evidence="2">
    <location>
        <begin position="281"/>
        <end position="310"/>
    </location>
</feature>
<reference evidence="3" key="2">
    <citation type="submission" date="2023-06" db="EMBL/GenBank/DDBJ databases">
        <authorList>
            <consortium name="Lawrence Berkeley National Laboratory"/>
            <person name="Mondo S.J."/>
            <person name="Hensen N."/>
            <person name="Bonometti L."/>
            <person name="Westerberg I."/>
            <person name="Brannstrom I.O."/>
            <person name="Guillou S."/>
            <person name="Cros-Aarteil S."/>
            <person name="Calhoun S."/>
            <person name="Haridas S."/>
            <person name="Kuo A."/>
            <person name="Pangilinan J."/>
            <person name="Riley R."/>
            <person name="Labutti K."/>
            <person name="Andreopoulos B."/>
            <person name="Lipzen A."/>
            <person name="Chen C."/>
            <person name="Yanf M."/>
            <person name="Daum C."/>
            <person name="Ng V."/>
            <person name="Clum A."/>
            <person name="Steindorff A."/>
            <person name="Ohm R."/>
            <person name="Martin F."/>
            <person name="Silar P."/>
            <person name="Natvig D."/>
            <person name="Lalanne C."/>
            <person name="Gautier V."/>
            <person name="Ament-Velasquez S.L."/>
            <person name="Kruys A."/>
            <person name="Hutchinson M.I."/>
            <person name="Powell A.J."/>
            <person name="Barry K."/>
            <person name="Miller A.N."/>
            <person name="Grigoriev I.V."/>
            <person name="Debuchy R."/>
            <person name="Gladieux P."/>
            <person name="Thoren M.H."/>
            <person name="Johannesson H."/>
        </authorList>
    </citation>
    <scope>NUCLEOTIDE SEQUENCE</scope>
    <source>
        <strain evidence="3">PSN324</strain>
    </source>
</reference>
<dbReference type="EMBL" id="MU864949">
    <property type="protein sequence ID" value="KAK4464367.1"/>
    <property type="molecule type" value="Genomic_DNA"/>
</dbReference>
<evidence type="ECO:0000313" key="3">
    <source>
        <dbReference type="EMBL" id="KAK4464367.1"/>
    </source>
</evidence>
<dbReference type="Proteomes" id="UP001321749">
    <property type="component" value="Unassembled WGS sequence"/>
</dbReference>
<gene>
    <name evidence="3" type="ORF">QBC42DRAFT_48393</name>
</gene>
<keyword evidence="1" id="KW-1133">Transmembrane helix</keyword>
<feature type="transmembrane region" description="Helical" evidence="1">
    <location>
        <begin position="201"/>
        <end position="222"/>
    </location>
</feature>
<evidence type="ECO:0000313" key="4">
    <source>
        <dbReference type="Proteomes" id="UP001321749"/>
    </source>
</evidence>
<organism evidence="3 4">
    <name type="scientific">Cladorrhinum samala</name>
    <dbReference type="NCBI Taxonomy" id="585594"/>
    <lineage>
        <taxon>Eukaryota</taxon>
        <taxon>Fungi</taxon>
        <taxon>Dikarya</taxon>
        <taxon>Ascomycota</taxon>
        <taxon>Pezizomycotina</taxon>
        <taxon>Sordariomycetes</taxon>
        <taxon>Sordariomycetidae</taxon>
        <taxon>Sordariales</taxon>
        <taxon>Podosporaceae</taxon>
        <taxon>Cladorrhinum</taxon>
    </lineage>
</organism>
<dbReference type="Pfam" id="PF00646">
    <property type="entry name" value="F-box"/>
    <property type="match status" value="1"/>
</dbReference>
<dbReference type="InterPro" id="IPR001810">
    <property type="entry name" value="F-box_dom"/>
</dbReference>
<keyword evidence="4" id="KW-1185">Reference proteome</keyword>
<sequence>MSHLKVRMVSWGYRWVMFWINLIQKAYRFPAVYDVARRSDSLRDVYSIIPNGNDFLMGMKIVKIAGTFTFAWTIFQIPATFIWFPDTVFGMTGVVDLASAVALTVGVIKQAQFLPTTSAGCRDATDWNNEADGRNFFLEANKTALSNRFKHSPERICDGLKDMLVSAIMMIVLSSAFATMHLTFTFYAIRGGKLYDEYIKWFAKYGWFLGILSPLLLVWQLLAYPYNHGLAPFRYLFHHIFGYIRQRLNCWPLGAGRKVVSKLKTAGRINEKSTSHIPDHRLPFELVIMICQELHYVDLVNLSLSSKTLSERFLGRERHWTRLDALRRYTCGQQLSKSNCGICSNQICSDCCEPPLEQSTPSEAYKHLNWCRAICSGCFYKDYCVRSSSWKNIRFRWWKRSKRPAVPRPAETAITGFVSLATVNGMCLRCAGMSPESRHALSEKRDVQELQRLATLPLTCFTCKIMLPETGVRWWVDTGVGEKGKLCTSKSHPCWVEDSWMV</sequence>
<name>A0AAV9HUG2_9PEZI</name>
<evidence type="ECO:0000256" key="1">
    <source>
        <dbReference type="SAM" id="Phobius"/>
    </source>
</evidence>
<proteinExistence type="predicted"/>
<comment type="caution">
    <text evidence="3">The sequence shown here is derived from an EMBL/GenBank/DDBJ whole genome shotgun (WGS) entry which is preliminary data.</text>
</comment>
<feature type="transmembrane region" description="Helical" evidence="1">
    <location>
        <begin position="163"/>
        <end position="189"/>
    </location>
</feature>
<dbReference type="AlphaFoldDB" id="A0AAV9HUG2"/>
<feature type="transmembrane region" description="Helical" evidence="1">
    <location>
        <begin position="64"/>
        <end position="84"/>
    </location>
</feature>
<protein>
    <recommendedName>
        <fullName evidence="2">F-box domain-containing protein</fullName>
    </recommendedName>
</protein>
<keyword evidence="1" id="KW-0812">Transmembrane</keyword>
<keyword evidence="1" id="KW-0472">Membrane</keyword>
<evidence type="ECO:0000259" key="2">
    <source>
        <dbReference type="Pfam" id="PF00646"/>
    </source>
</evidence>
<reference evidence="3" key="1">
    <citation type="journal article" date="2023" name="Mol. Phylogenet. Evol.">
        <title>Genome-scale phylogeny and comparative genomics of the fungal order Sordariales.</title>
        <authorList>
            <person name="Hensen N."/>
            <person name="Bonometti L."/>
            <person name="Westerberg I."/>
            <person name="Brannstrom I.O."/>
            <person name="Guillou S."/>
            <person name="Cros-Aarteil S."/>
            <person name="Calhoun S."/>
            <person name="Haridas S."/>
            <person name="Kuo A."/>
            <person name="Mondo S."/>
            <person name="Pangilinan J."/>
            <person name="Riley R."/>
            <person name="LaButti K."/>
            <person name="Andreopoulos B."/>
            <person name="Lipzen A."/>
            <person name="Chen C."/>
            <person name="Yan M."/>
            <person name="Daum C."/>
            <person name="Ng V."/>
            <person name="Clum A."/>
            <person name="Steindorff A."/>
            <person name="Ohm R.A."/>
            <person name="Martin F."/>
            <person name="Silar P."/>
            <person name="Natvig D.O."/>
            <person name="Lalanne C."/>
            <person name="Gautier V."/>
            <person name="Ament-Velasquez S.L."/>
            <person name="Kruys A."/>
            <person name="Hutchinson M.I."/>
            <person name="Powell A.J."/>
            <person name="Barry K."/>
            <person name="Miller A.N."/>
            <person name="Grigoriev I.V."/>
            <person name="Debuchy R."/>
            <person name="Gladieux P."/>
            <person name="Hiltunen Thoren M."/>
            <person name="Johannesson H."/>
        </authorList>
    </citation>
    <scope>NUCLEOTIDE SEQUENCE</scope>
    <source>
        <strain evidence="3">PSN324</strain>
    </source>
</reference>
<accession>A0AAV9HUG2</accession>